<feature type="transmembrane region" description="Helical" evidence="2">
    <location>
        <begin position="170"/>
        <end position="194"/>
    </location>
</feature>
<gene>
    <name evidence="4" type="ORF">GCM10023205_45170</name>
</gene>
<dbReference type="Gene3D" id="1.10.3730.20">
    <property type="match status" value="2"/>
</dbReference>
<organism evidence="4 5">
    <name type="scientific">Yinghuangia aomiensis</name>
    <dbReference type="NCBI Taxonomy" id="676205"/>
    <lineage>
        <taxon>Bacteria</taxon>
        <taxon>Bacillati</taxon>
        <taxon>Actinomycetota</taxon>
        <taxon>Actinomycetes</taxon>
        <taxon>Kitasatosporales</taxon>
        <taxon>Streptomycetaceae</taxon>
        <taxon>Yinghuangia</taxon>
    </lineage>
</organism>
<evidence type="ECO:0000259" key="3">
    <source>
        <dbReference type="Pfam" id="PF00892"/>
    </source>
</evidence>
<evidence type="ECO:0000256" key="2">
    <source>
        <dbReference type="SAM" id="Phobius"/>
    </source>
</evidence>
<protein>
    <submittedName>
        <fullName evidence="4">EamA family transporter</fullName>
    </submittedName>
</protein>
<dbReference type="RefSeq" id="WP_345677434.1">
    <property type="nucleotide sequence ID" value="NZ_BAABHS010000016.1"/>
</dbReference>
<dbReference type="SUPFAM" id="SSF103481">
    <property type="entry name" value="Multidrug resistance efflux transporter EmrE"/>
    <property type="match status" value="2"/>
</dbReference>
<reference evidence="5" key="1">
    <citation type="journal article" date="2019" name="Int. J. Syst. Evol. Microbiol.">
        <title>The Global Catalogue of Microorganisms (GCM) 10K type strain sequencing project: providing services to taxonomists for standard genome sequencing and annotation.</title>
        <authorList>
            <consortium name="The Broad Institute Genomics Platform"/>
            <consortium name="The Broad Institute Genome Sequencing Center for Infectious Disease"/>
            <person name="Wu L."/>
            <person name="Ma J."/>
        </authorList>
    </citation>
    <scope>NUCLEOTIDE SEQUENCE [LARGE SCALE GENOMIC DNA]</scope>
    <source>
        <strain evidence="5">JCM 17986</strain>
    </source>
</reference>
<evidence type="ECO:0000256" key="1">
    <source>
        <dbReference type="ARBA" id="ARBA00007362"/>
    </source>
</evidence>
<dbReference type="Proteomes" id="UP001500466">
    <property type="component" value="Unassembled WGS sequence"/>
</dbReference>
<evidence type="ECO:0000313" key="4">
    <source>
        <dbReference type="EMBL" id="GAA4973658.1"/>
    </source>
</evidence>
<feature type="transmembrane region" description="Helical" evidence="2">
    <location>
        <begin position="145"/>
        <end position="164"/>
    </location>
</feature>
<feature type="transmembrane region" description="Helical" evidence="2">
    <location>
        <begin position="61"/>
        <end position="82"/>
    </location>
</feature>
<feature type="transmembrane region" description="Helical" evidence="2">
    <location>
        <begin position="232"/>
        <end position="251"/>
    </location>
</feature>
<feature type="transmembrane region" description="Helical" evidence="2">
    <location>
        <begin position="29"/>
        <end position="54"/>
    </location>
</feature>
<keyword evidence="5" id="KW-1185">Reference proteome</keyword>
<feature type="domain" description="EamA" evidence="3">
    <location>
        <begin position="232"/>
        <end position="308"/>
    </location>
</feature>
<dbReference type="Pfam" id="PF00892">
    <property type="entry name" value="EamA"/>
    <property type="match status" value="2"/>
</dbReference>
<dbReference type="EMBL" id="BAABHS010000016">
    <property type="protein sequence ID" value="GAA4973658.1"/>
    <property type="molecule type" value="Genomic_DNA"/>
</dbReference>
<dbReference type="InterPro" id="IPR000620">
    <property type="entry name" value="EamA_dom"/>
</dbReference>
<dbReference type="InterPro" id="IPR037185">
    <property type="entry name" value="EmrE-like"/>
</dbReference>
<keyword evidence="2" id="KW-0472">Membrane</keyword>
<dbReference type="PANTHER" id="PTHR22911">
    <property type="entry name" value="ACYL-MALONYL CONDENSING ENZYME-RELATED"/>
    <property type="match status" value="1"/>
</dbReference>
<feature type="transmembrane region" description="Helical" evidence="2">
    <location>
        <begin position="293"/>
        <end position="310"/>
    </location>
</feature>
<keyword evidence="2" id="KW-0812">Transmembrane</keyword>
<name>A0ABP9HME1_9ACTN</name>
<keyword evidence="2" id="KW-1133">Transmembrane helix</keyword>
<feature type="transmembrane region" description="Helical" evidence="2">
    <location>
        <begin position="115"/>
        <end position="133"/>
    </location>
</feature>
<comment type="caution">
    <text evidence="4">The sequence shown here is derived from an EMBL/GenBank/DDBJ whole genome shotgun (WGS) entry which is preliminary data.</text>
</comment>
<accession>A0ABP9HME1</accession>
<evidence type="ECO:0000313" key="5">
    <source>
        <dbReference type="Proteomes" id="UP001500466"/>
    </source>
</evidence>
<feature type="transmembrane region" description="Helical" evidence="2">
    <location>
        <begin position="263"/>
        <end position="286"/>
    </location>
</feature>
<comment type="similarity">
    <text evidence="1">Belongs to the EamA transporter family.</text>
</comment>
<proteinExistence type="inferred from homology"/>
<feature type="domain" description="EamA" evidence="3">
    <location>
        <begin position="3"/>
        <end position="131"/>
    </location>
</feature>
<sequence>MTIALALLTSGLWGLADFGAGLLSRRVPAARVVVCSQGAAALVLAVVVAATGAYTEAGHRLWYAFAAGCVGPLALLCFYSALARGPMGVVSPLATAGVAIPVGIGFAVNGERPGALQYAGIAVAIVGIALAGGPRTGGAPVQRTTILLTLGAALGFGTVFALIAEASVTIPGLFLALLVQRTVNVAVGGVVLVAGERRGRRRTAAPLATGTVPDATAIPGDFSDREGSSRRGLAWSALPAVAVVGLVDTAANGTYALSTRTGPVTVAAVLASLYPVVTALAARGILKERLLRAQAVGAGLALAGTVLLAAG</sequence>